<dbReference type="PANTHER" id="PTHR42095:SF1">
    <property type="entry name" value="YALI0C12166P"/>
    <property type="match status" value="1"/>
</dbReference>
<feature type="compositionally biased region" description="Polar residues" evidence="1">
    <location>
        <begin position="53"/>
        <end position="73"/>
    </location>
</feature>
<proteinExistence type="predicted"/>
<accession>A0A8H3PKT8</accession>
<dbReference type="EMBL" id="CAJPDR010000883">
    <property type="protein sequence ID" value="CAF9943084.1"/>
    <property type="molecule type" value="Genomic_DNA"/>
</dbReference>
<reference evidence="2" key="1">
    <citation type="submission" date="2021-03" db="EMBL/GenBank/DDBJ databases">
        <authorList>
            <person name="Tagirdzhanova G."/>
        </authorList>
    </citation>
    <scope>NUCLEOTIDE SEQUENCE</scope>
</reference>
<sequence>MPTNRPFFFSFLAVFRAQSAIPKSSSTTTSSTSTTTASSTFSPPTLSRAIATKSPSPGATTAAVQAANPSLSHARQASTSPSTARSPPTSMSPPSRSPQAMSPSSGGFRRARRGSDTSSEGGFRDLGEKWYVGGKTASGEERYLRLGMVRKERSGDRLSLDRLSL</sequence>
<gene>
    <name evidence="2" type="ORF">ALECFALPRED_010555</name>
</gene>
<evidence type="ECO:0000313" key="2">
    <source>
        <dbReference type="EMBL" id="CAF9943084.1"/>
    </source>
</evidence>
<dbReference type="AlphaFoldDB" id="A0A8H3PKT8"/>
<protein>
    <submittedName>
        <fullName evidence="2">Uncharacterized protein</fullName>
    </submittedName>
</protein>
<dbReference type="PANTHER" id="PTHR42095">
    <property type="entry name" value="YALI0C12166P"/>
    <property type="match status" value="1"/>
</dbReference>
<feature type="compositionally biased region" description="Low complexity" evidence="1">
    <location>
        <begin position="74"/>
        <end position="108"/>
    </location>
</feature>
<evidence type="ECO:0000256" key="1">
    <source>
        <dbReference type="SAM" id="MobiDB-lite"/>
    </source>
</evidence>
<organism evidence="2 3">
    <name type="scientific">Alectoria fallacina</name>
    <dbReference type="NCBI Taxonomy" id="1903189"/>
    <lineage>
        <taxon>Eukaryota</taxon>
        <taxon>Fungi</taxon>
        <taxon>Dikarya</taxon>
        <taxon>Ascomycota</taxon>
        <taxon>Pezizomycotina</taxon>
        <taxon>Lecanoromycetes</taxon>
        <taxon>OSLEUM clade</taxon>
        <taxon>Lecanoromycetidae</taxon>
        <taxon>Lecanorales</taxon>
        <taxon>Lecanorineae</taxon>
        <taxon>Parmeliaceae</taxon>
        <taxon>Alectoria</taxon>
    </lineage>
</organism>
<dbReference type="Proteomes" id="UP000664203">
    <property type="component" value="Unassembled WGS sequence"/>
</dbReference>
<evidence type="ECO:0000313" key="3">
    <source>
        <dbReference type="Proteomes" id="UP000664203"/>
    </source>
</evidence>
<dbReference type="OrthoDB" id="4207123at2759"/>
<feature type="region of interest" description="Disordered" evidence="1">
    <location>
        <begin position="20"/>
        <end position="130"/>
    </location>
</feature>
<keyword evidence="3" id="KW-1185">Reference proteome</keyword>
<name>A0A8H3PKT8_9LECA</name>
<feature type="compositionally biased region" description="Low complexity" evidence="1">
    <location>
        <begin position="24"/>
        <end position="45"/>
    </location>
</feature>
<comment type="caution">
    <text evidence="2">The sequence shown here is derived from an EMBL/GenBank/DDBJ whole genome shotgun (WGS) entry which is preliminary data.</text>
</comment>